<organism evidence="10 11">
    <name type="scientific">Hymenochirus boettgeri</name>
    <name type="common">Congo dwarf clawed frog</name>
    <dbReference type="NCBI Taxonomy" id="247094"/>
    <lineage>
        <taxon>Eukaryota</taxon>
        <taxon>Metazoa</taxon>
        <taxon>Chordata</taxon>
        <taxon>Craniata</taxon>
        <taxon>Vertebrata</taxon>
        <taxon>Euteleostomi</taxon>
        <taxon>Amphibia</taxon>
        <taxon>Batrachia</taxon>
        <taxon>Anura</taxon>
        <taxon>Pipoidea</taxon>
        <taxon>Pipidae</taxon>
        <taxon>Pipinae</taxon>
        <taxon>Hymenochirus</taxon>
    </lineage>
</organism>
<keyword evidence="4 8" id="KW-0812">Transmembrane</keyword>
<feature type="transmembrane region" description="Helical" evidence="8">
    <location>
        <begin position="42"/>
        <end position="62"/>
    </location>
</feature>
<keyword evidence="5 8" id="KW-1133">Transmembrane helix</keyword>
<feature type="transmembrane region" description="Helical" evidence="8">
    <location>
        <begin position="151"/>
        <end position="177"/>
    </location>
</feature>
<dbReference type="InterPro" id="IPR036259">
    <property type="entry name" value="MFS_trans_sf"/>
</dbReference>
<dbReference type="InterPro" id="IPR002350">
    <property type="entry name" value="Kazal_dom"/>
</dbReference>
<comment type="similarity">
    <text evidence="2 8">Belongs to the organo anion transporter (TC 2.A.60) family.</text>
</comment>
<keyword evidence="8" id="KW-0406">Ion transport</keyword>
<dbReference type="Pfam" id="PF03137">
    <property type="entry name" value="OATP"/>
    <property type="match status" value="1"/>
</dbReference>
<dbReference type="OrthoDB" id="5062115at2759"/>
<dbReference type="GO" id="GO:0016323">
    <property type="term" value="C:basolateral plasma membrane"/>
    <property type="evidence" value="ECO:0007669"/>
    <property type="project" value="TreeGrafter"/>
</dbReference>
<accession>A0A8T2ILG5</accession>
<dbReference type="InterPro" id="IPR036058">
    <property type="entry name" value="Kazal_dom_sf"/>
</dbReference>
<dbReference type="GO" id="GO:0015347">
    <property type="term" value="F:sodium-independent organic anion transmembrane transporter activity"/>
    <property type="evidence" value="ECO:0007669"/>
    <property type="project" value="TreeGrafter"/>
</dbReference>
<evidence type="ECO:0000256" key="2">
    <source>
        <dbReference type="ARBA" id="ARBA00009657"/>
    </source>
</evidence>
<dbReference type="SUPFAM" id="SSF103473">
    <property type="entry name" value="MFS general substrate transporter"/>
    <property type="match status" value="1"/>
</dbReference>
<feature type="domain" description="Kazal-like" evidence="9">
    <location>
        <begin position="229"/>
        <end position="284"/>
    </location>
</feature>
<dbReference type="Gene3D" id="1.20.1250.20">
    <property type="entry name" value="MFS general substrate transporter like domains"/>
    <property type="match status" value="1"/>
</dbReference>
<comment type="subcellular location">
    <subcellularLocation>
        <location evidence="1 8">Cell membrane</location>
        <topology evidence="1 8">Multi-pass membrane protein</topology>
    </subcellularLocation>
</comment>
<dbReference type="GO" id="GO:0043252">
    <property type="term" value="P:sodium-independent organic anion transport"/>
    <property type="evidence" value="ECO:0007669"/>
    <property type="project" value="TreeGrafter"/>
</dbReference>
<reference evidence="10" key="1">
    <citation type="thesis" date="2020" institute="ProQuest LLC" country="789 East Eisenhower Parkway, Ann Arbor, MI, USA">
        <title>Comparative Genomics and Chromosome Evolution.</title>
        <authorList>
            <person name="Mudd A.B."/>
        </authorList>
    </citation>
    <scope>NUCLEOTIDE SEQUENCE</scope>
    <source>
        <strain evidence="10">Female2</strain>
        <tissue evidence="10">Blood</tissue>
    </source>
</reference>
<dbReference type="GO" id="GO:0006811">
    <property type="term" value="P:monoatomic ion transport"/>
    <property type="evidence" value="ECO:0007669"/>
    <property type="project" value="UniProtKB-KW"/>
</dbReference>
<dbReference type="SUPFAM" id="SSF100895">
    <property type="entry name" value="Kazal-type serine protease inhibitors"/>
    <property type="match status" value="1"/>
</dbReference>
<evidence type="ECO:0000256" key="3">
    <source>
        <dbReference type="ARBA" id="ARBA00022475"/>
    </source>
</evidence>
<keyword evidence="6 8" id="KW-0472">Membrane</keyword>
<evidence type="ECO:0000313" key="10">
    <source>
        <dbReference type="EMBL" id="KAG8431381.1"/>
    </source>
</evidence>
<dbReference type="InterPro" id="IPR004156">
    <property type="entry name" value="OATP"/>
</dbReference>
<evidence type="ECO:0000313" key="11">
    <source>
        <dbReference type="Proteomes" id="UP000812440"/>
    </source>
</evidence>
<proteinExistence type="inferred from homology"/>
<keyword evidence="3" id="KW-1003">Cell membrane</keyword>
<feature type="transmembrane region" description="Helical" evidence="8">
    <location>
        <begin position="304"/>
        <end position="331"/>
    </location>
</feature>
<dbReference type="Proteomes" id="UP000812440">
    <property type="component" value="Unassembled WGS sequence"/>
</dbReference>
<name>A0A8T2ILG5_9PIPI</name>
<evidence type="ECO:0000256" key="5">
    <source>
        <dbReference type="ARBA" id="ARBA00022989"/>
    </source>
</evidence>
<evidence type="ECO:0000259" key="9">
    <source>
        <dbReference type="PROSITE" id="PS51465"/>
    </source>
</evidence>
<evidence type="ECO:0000256" key="4">
    <source>
        <dbReference type="ARBA" id="ARBA00022692"/>
    </source>
</evidence>
<dbReference type="GO" id="GO:0015125">
    <property type="term" value="F:bile acid transmembrane transporter activity"/>
    <property type="evidence" value="ECO:0007669"/>
    <property type="project" value="TreeGrafter"/>
</dbReference>
<sequence>MGPGLAFILGSAMLRFYVDIDKLSMDDITLTPKDPRWIGAWWLGYIVTASLVAIASIPYFIFPREMRKQVTKENTKETKPSLIDELKHRTETKEKLRISEFIKVFPKVLFCTVKNPIFILVTLAQVNVSAMICGLATFMPKFLERQFSITASFANLLMGSANVPSAMAGIVLGGIIIKKFCLTPKQCGLFCVIGISLCGLVAFPLTFLGCSTQKFASPQNDFHGSNGIWQNVTECSSKCGCSSSAFNPVCGADGTEYISPCYAGCLEVQFSEKDSTVLNYTRCGCASSGSSANPGSCGTGCYHLFLPFMALSCLTAALISVAQTPSAILILRSTNPSEKSFAIGIQLMLLRTLGWLPGPVIFGSMIDSTCILWRKKCGKKTTCLYYDNNLLRQRYIGLILVFVLGALLFFIAVFVVLCCKEKKTVEKGDVANSQEAHDISPQKNLEVHPLSDNTSDL</sequence>
<protein>
    <recommendedName>
        <fullName evidence="8">Solute carrier organic anion transporter family member</fullName>
    </recommendedName>
</protein>
<evidence type="ECO:0000256" key="7">
    <source>
        <dbReference type="ARBA" id="ARBA00023157"/>
    </source>
</evidence>
<dbReference type="PROSITE" id="PS51465">
    <property type="entry name" value="KAZAL_2"/>
    <property type="match status" value="1"/>
</dbReference>
<feature type="transmembrane region" description="Helical" evidence="8">
    <location>
        <begin position="117"/>
        <end position="139"/>
    </location>
</feature>
<feature type="transmembrane region" description="Helical" evidence="8">
    <location>
        <begin position="343"/>
        <end position="366"/>
    </location>
</feature>
<keyword evidence="8" id="KW-0813">Transport</keyword>
<gene>
    <name evidence="10" type="ORF">GDO86_018924</name>
</gene>
<comment type="caution">
    <text evidence="10">The sequence shown here is derived from an EMBL/GenBank/DDBJ whole genome shotgun (WGS) entry which is preliminary data.</text>
</comment>
<dbReference type="PANTHER" id="PTHR11388:SF87">
    <property type="entry name" value="SOLUTE CARRIER ORGANIC ANION TRANSPORTER FAMILY MEMBER 2B1"/>
    <property type="match status" value="1"/>
</dbReference>
<dbReference type="GO" id="GO:0016324">
    <property type="term" value="C:apical plasma membrane"/>
    <property type="evidence" value="ECO:0007669"/>
    <property type="project" value="TreeGrafter"/>
</dbReference>
<feature type="transmembrane region" description="Helical" evidence="8">
    <location>
        <begin position="395"/>
        <end position="417"/>
    </location>
</feature>
<feature type="transmembrane region" description="Helical" evidence="8">
    <location>
        <begin position="189"/>
        <end position="209"/>
    </location>
</feature>
<keyword evidence="7" id="KW-1015">Disulfide bond</keyword>
<evidence type="ECO:0000256" key="8">
    <source>
        <dbReference type="RuleBase" id="RU362056"/>
    </source>
</evidence>
<evidence type="ECO:0000256" key="1">
    <source>
        <dbReference type="ARBA" id="ARBA00004651"/>
    </source>
</evidence>
<dbReference type="PANTHER" id="PTHR11388">
    <property type="entry name" value="ORGANIC ANION TRANSPORTER"/>
    <property type="match status" value="1"/>
</dbReference>
<comment type="caution">
    <text evidence="8">Lacks conserved residue(s) required for the propagation of feature annotation.</text>
</comment>
<dbReference type="AlphaFoldDB" id="A0A8T2ILG5"/>
<dbReference type="Pfam" id="PF07648">
    <property type="entry name" value="Kazal_2"/>
    <property type="match status" value="1"/>
</dbReference>
<keyword evidence="11" id="KW-1185">Reference proteome</keyword>
<evidence type="ECO:0000256" key="6">
    <source>
        <dbReference type="ARBA" id="ARBA00023136"/>
    </source>
</evidence>
<dbReference type="NCBIfam" id="TIGR00805">
    <property type="entry name" value="oat"/>
    <property type="match status" value="1"/>
</dbReference>
<dbReference type="EMBL" id="JAACNH010000222">
    <property type="protein sequence ID" value="KAG8431381.1"/>
    <property type="molecule type" value="Genomic_DNA"/>
</dbReference>